<dbReference type="InterPro" id="IPR021379">
    <property type="entry name" value="DUF3012"/>
</dbReference>
<dbReference type="AlphaFoldDB" id="A0A222FGL3"/>
<dbReference type="RefSeq" id="WP_094059327.1">
    <property type="nucleotide sequence ID" value="NZ_CP022530.1"/>
</dbReference>
<dbReference type="OrthoDB" id="5609437at2"/>
<organism evidence="2 3">
    <name type="scientific">Bacterioplanes sanyensis</name>
    <dbReference type="NCBI Taxonomy" id="1249553"/>
    <lineage>
        <taxon>Bacteria</taxon>
        <taxon>Pseudomonadati</taxon>
        <taxon>Pseudomonadota</taxon>
        <taxon>Gammaproteobacteria</taxon>
        <taxon>Oceanospirillales</taxon>
        <taxon>Oceanospirillaceae</taxon>
        <taxon>Bacterioplanes</taxon>
    </lineage>
</organism>
<keyword evidence="3" id="KW-1185">Reference proteome</keyword>
<protein>
    <recommendedName>
        <fullName evidence="4">DUF3012 domain-containing protein</fullName>
    </recommendedName>
</protein>
<gene>
    <name evidence="2" type="ORF">CHH28_05260</name>
</gene>
<dbReference type="PROSITE" id="PS51257">
    <property type="entry name" value="PROKAR_LIPOPROTEIN"/>
    <property type="match status" value="1"/>
</dbReference>
<keyword evidence="1" id="KW-0732">Signal</keyword>
<feature type="signal peptide" evidence="1">
    <location>
        <begin position="1"/>
        <end position="17"/>
    </location>
</feature>
<dbReference type="EMBL" id="CP022530">
    <property type="protein sequence ID" value="ASP38128.1"/>
    <property type="molecule type" value="Genomic_DNA"/>
</dbReference>
<accession>A0A222FGL3</accession>
<sequence>MKVLSITAILAALFTLAGCSPEVGSKAWCEMMDAKSKGDWTANEATEYAKSCIFRSDD</sequence>
<proteinExistence type="predicted"/>
<evidence type="ECO:0000313" key="3">
    <source>
        <dbReference type="Proteomes" id="UP000202440"/>
    </source>
</evidence>
<dbReference type="KEGG" id="bsan:CHH28_05260"/>
<dbReference type="Proteomes" id="UP000202440">
    <property type="component" value="Chromosome"/>
</dbReference>
<dbReference type="Pfam" id="PF11216">
    <property type="entry name" value="DUF3012"/>
    <property type="match status" value="1"/>
</dbReference>
<evidence type="ECO:0000313" key="2">
    <source>
        <dbReference type="EMBL" id="ASP38128.1"/>
    </source>
</evidence>
<evidence type="ECO:0008006" key="4">
    <source>
        <dbReference type="Google" id="ProtNLM"/>
    </source>
</evidence>
<name>A0A222FGL3_9GAMM</name>
<evidence type="ECO:0000256" key="1">
    <source>
        <dbReference type="SAM" id="SignalP"/>
    </source>
</evidence>
<reference evidence="2 3" key="1">
    <citation type="submission" date="2017-07" db="EMBL/GenBank/DDBJ databases">
        <title>Annotated genome sequence of Bacterioplanes sanyensis isolated from Red Sea.</title>
        <authorList>
            <person name="Rehman Z.U."/>
        </authorList>
    </citation>
    <scope>NUCLEOTIDE SEQUENCE [LARGE SCALE GENOMIC DNA]</scope>
    <source>
        <strain evidence="2 3">NV9</strain>
    </source>
</reference>
<feature type="chain" id="PRO_5012171706" description="DUF3012 domain-containing protein" evidence="1">
    <location>
        <begin position="18"/>
        <end position="58"/>
    </location>
</feature>